<accession>A0AAV0B3K8</accession>
<organism evidence="1 3">
    <name type="scientific">Phakopsora pachyrhizi</name>
    <name type="common">Asian soybean rust disease fungus</name>
    <dbReference type="NCBI Taxonomy" id="170000"/>
    <lineage>
        <taxon>Eukaryota</taxon>
        <taxon>Fungi</taxon>
        <taxon>Dikarya</taxon>
        <taxon>Basidiomycota</taxon>
        <taxon>Pucciniomycotina</taxon>
        <taxon>Pucciniomycetes</taxon>
        <taxon>Pucciniales</taxon>
        <taxon>Phakopsoraceae</taxon>
        <taxon>Phakopsora</taxon>
    </lineage>
</organism>
<sequence>MKEASDKKTYNEDEPPAYQALYPLHCTRPTSCPLQKTQVNGVGKLNRYSNQVAKPFPADWQVSIGPKNSVLRSKAFYEGNENIARRP</sequence>
<keyword evidence="3" id="KW-1185">Reference proteome</keyword>
<comment type="caution">
    <text evidence="1">The sequence shown here is derived from an EMBL/GenBank/DDBJ whole genome shotgun (WGS) entry which is preliminary data.</text>
</comment>
<dbReference type="EMBL" id="CALTRL010002770">
    <property type="protein sequence ID" value="CAH7676649.1"/>
    <property type="molecule type" value="Genomic_DNA"/>
</dbReference>
<dbReference type="Proteomes" id="UP001153365">
    <property type="component" value="Unassembled WGS sequence"/>
</dbReference>
<protein>
    <submittedName>
        <fullName evidence="1">Uncharacterized protein</fullName>
    </submittedName>
</protein>
<evidence type="ECO:0000313" key="2">
    <source>
        <dbReference type="EMBL" id="CAH7676649.1"/>
    </source>
</evidence>
<evidence type="ECO:0000313" key="3">
    <source>
        <dbReference type="Proteomes" id="UP001153365"/>
    </source>
</evidence>
<reference evidence="1" key="1">
    <citation type="submission" date="2022-06" db="EMBL/GenBank/DDBJ databases">
        <authorList>
            <consortium name="SYNGENTA / RWTH Aachen University"/>
        </authorList>
    </citation>
    <scope>NUCLEOTIDE SEQUENCE</scope>
</reference>
<name>A0AAV0B3K8_PHAPC</name>
<evidence type="ECO:0000313" key="1">
    <source>
        <dbReference type="EMBL" id="CAH7676429.1"/>
    </source>
</evidence>
<dbReference type="AlphaFoldDB" id="A0AAV0B3K8"/>
<gene>
    <name evidence="1" type="ORF">PPACK8108_LOCUS11563</name>
    <name evidence="2" type="ORF">PPACK8108_LOCUS11811</name>
</gene>
<proteinExistence type="predicted"/>
<dbReference type="EMBL" id="CALTRL010002679">
    <property type="protein sequence ID" value="CAH7676429.1"/>
    <property type="molecule type" value="Genomic_DNA"/>
</dbReference>